<dbReference type="InterPro" id="IPR050316">
    <property type="entry name" value="Tyrosinase/Hemocyanin"/>
</dbReference>
<evidence type="ECO:0000313" key="9">
    <source>
        <dbReference type="EMBL" id="VFT97435.1"/>
    </source>
</evidence>
<keyword evidence="6" id="KW-0732">Signal</keyword>
<keyword evidence="1" id="KW-0479">Metal-binding</keyword>
<feature type="region of interest" description="Disordered" evidence="5">
    <location>
        <begin position="172"/>
        <end position="234"/>
    </location>
</feature>
<keyword evidence="4" id="KW-1015">Disulfide bond</keyword>
<evidence type="ECO:0000256" key="1">
    <source>
        <dbReference type="ARBA" id="ARBA00022723"/>
    </source>
</evidence>
<dbReference type="PROSITE" id="PS00497">
    <property type="entry name" value="TYROSINASE_1"/>
    <property type="match status" value="1"/>
</dbReference>
<feature type="domain" description="Apple" evidence="7">
    <location>
        <begin position="101"/>
        <end position="173"/>
    </location>
</feature>
<evidence type="ECO:0000256" key="5">
    <source>
        <dbReference type="SAM" id="MobiDB-lite"/>
    </source>
</evidence>
<dbReference type="GO" id="GO:0006508">
    <property type="term" value="P:proteolysis"/>
    <property type="evidence" value="ECO:0007669"/>
    <property type="project" value="InterPro"/>
</dbReference>
<name>A0A485LKF7_9STRA</name>
<evidence type="ECO:0000313" key="10">
    <source>
        <dbReference type="Proteomes" id="UP000332933"/>
    </source>
</evidence>
<sequence>MRLLRPFAVVVSFLGHLTLTNASASTHCSAVVQDTDYYGNDIKATQPSSIDGCCTDCQATPGCHLFVWRYGNCYLKYMQGAASVALGAQASMLPTAVPSTCGPIEPNTDYYGNDIRAASRASVDDCCAECQATSGCKLFVWRYGNCYLKYAKGASSVANGALAVSAMAFPRTTSPTTTTPTTTTSLHTTTTTPPTRTPAPITTTASPTSRPTTTATTTTTTAVPMTTTPSPTTPSVCSRLVQNVNYDGFDLSQVPNVATAGACCTLCQATPKCFLFVWLDGVCRLKSARGMSSLQAGAVSATVLHPLCPPRVRQSWDAMTTDDQTLFVQAIALAMDKGFFADFVYIHADHMSNYEAHNTCVFLFWHRKFLLGFETMLRSLGPEFACLTLPYMDYVQQYAAFQRGKCTSIATCAAATQALGGNAPGSSSSTLSFFGYTYPQTTCITAPPLNHLCDPAAPSCARCLPRADWSTISLPADLNFETIRQNVFAGNNSILAASRAIELSPHNVMHSTLNGPMNNLFVSPMDPIFYLHHTTIDLLHTIYYHCNVEPLQLPTAAARQTDTRSFQGCVTNNNEPVGPKSTVLMRHQLSNGNVLDVTDPASPLAPFFADLPTEYWALTDTRDLGTFSYSYGIRNLLGDLYTNCATSGTTHQAEAVIDEATTHAIDHVVTTVKPSSSAAILFDFRHAVYAAAAAVGLTEVEADVEIQKMQVMLHQECLPGDVVDFTPEFKAMWHTDSPSSFKTLRALEAGELTMRIPTWRALNKQFFACPPDDEVP</sequence>
<dbReference type="Pfam" id="PF00264">
    <property type="entry name" value="Tyrosinase"/>
    <property type="match status" value="1"/>
</dbReference>
<dbReference type="SUPFAM" id="SSF48056">
    <property type="entry name" value="Di-copper centre-containing domain"/>
    <property type="match status" value="1"/>
</dbReference>
<evidence type="ECO:0000256" key="6">
    <source>
        <dbReference type="SAM" id="SignalP"/>
    </source>
</evidence>
<dbReference type="InterPro" id="IPR003609">
    <property type="entry name" value="Pan_app"/>
</dbReference>
<evidence type="ECO:0000259" key="7">
    <source>
        <dbReference type="PROSITE" id="PS50948"/>
    </source>
</evidence>
<accession>A0A485LKF7</accession>
<evidence type="ECO:0000313" key="8">
    <source>
        <dbReference type="EMBL" id="KAF0687517.1"/>
    </source>
</evidence>
<dbReference type="InterPro" id="IPR000177">
    <property type="entry name" value="Apple"/>
</dbReference>
<dbReference type="AlphaFoldDB" id="A0A485LKF7"/>
<dbReference type="Gene3D" id="1.10.1280.10">
    <property type="entry name" value="Di-copper center containing domain from catechol oxidase"/>
    <property type="match status" value="1"/>
</dbReference>
<dbReference type="SUPFAM" id="SSF57414">
    <property type="entry name" value="Hairpin loop containing domain-like"/>
    <property type="match status" value="1"/>
</dbReference>
<organism evidence="9 10">
    <name type="scientific">Aphanomyces stellatus</name>
    <dbReference type="NCBI Taxonomy" id="120398"/>
    <lineage>
        <taxon>Eukaryota</taxon>
        <taxon>Sar</taxon>
        <taxon>Stramenopiles</taxon>
        <taxon>Oomycota</taxon>
        <taxon>Saprolegniomycetes</taxon>
        <taxon>Saprolegniales</taxon>
        <taxon>Verrucalvaceae</taxon>
        <taxon>Aphanomyces</taxon>
    </lineage>
</organism>
<keyword evidence="10" id="KW-1185">Reference proteome</keyword>
<dbReference type="Gene3D" id="3.30.30.180">
    <property type="match status" value="1"/>
</dbReference>
<reference evidence="8" key="2">
    <citation type="submission" date="2019-06" db="EMBL/GenBank/DDBJ databases">
        <title>Genomics analysis of Aphanomyces spp. identifies a new class of oomycete effector associated with host adaptation.</title>
        <authorList>
            <person name="Gaulin E."/>
        </authorList>
    </citation>
    <scope>NUCLEOTIDE SEQUENCE</scope>
    <source>
        <strain evidence="8">CBS 578.67</strain>
    </source>
</reference>
<dbReference type="PROSITE" id="PS50948">
    <property type="entry name" value="PAN"/>
    <property type="match status" value="1"/>
</dbReference>
<dbReference type="EMBL" id="CAADRA010006931">
    <property type="protein sequence ID" value="VFT97435.1"/>
    <property type="molecule type" value="Genomic_DNA"/>
</dbReference>
<dbReference type="PROSITE" id="PS00498">
    <property type="entry name" value="TYROSINASE_2"/>
    <property type="match status" value="1"/>
</dbReference>
<dbReference type="InterPro" id="IPR002227">
    <property type="entry name" value="Tyrosinase_Cu-bd"/>
</dbReference>
<feature type="signal peptide" evidence="6">
    <location>
        <begin position="1"/>
        <end position="22"/>
    </location>
</feature>
<dbReference type="InterPro" id="IPR008922">
    <property type="entry name" value="Di-copper_centre_dom_sf"/>
</dbReference>
<dbReference type="Proteomes" id="UP000332933">
    <property type="component" value="Unassembled WGS sequence"/>
</dbReference>
<dbReference type="Pfam" id="PF00024">
    <property type="entry name" value="PAN_1"/>
    <property type="match status" value="1"/>
</dbReference>
<keyword evidence="3" id="KW-0186">Copper</keyword>
<gene>
    <name evidence="9" type="primary">Aste57867_20756</name>
    <name evidence="8" type="ORF">As57867_020688</name>
    <name evidence="9" type="ORF">ASTE57867_20756</name>
</gene>
<evidence type="ECO:0000256" key="3">
    <source>
        <dbReference type="ARBA" id="ARBA00023008"/>
    </source>
</evidence>
<dbReference type="Pfam" id="PF14295">
    <property type="entry name" value="PAN_4"/>
    <property type="match status" value="2"/>
</dbReference>
<dbReference type="PANTHER" id="PTHR11474:SF126">
    <property type="entry name" value="TYROSINASE-LIKE PROTEIN TYR-1-RELATED"/>
    <property type="match status" value="1"/>
</dbReference>
<dbReference type="EMBL" id="VJMH01006905">
    <property type="protein sequence ID" value="KAF0687517.1"/>
    <property type="molecule type" value="Genomic_DNA"/>
</dbReference>
<dbReference type="Gene3D" id="3.50.4.10">
    <property type="entry name" value="Hepatocyte Growth Factor"/>
    <property type="match status" value="2"/>
</dbReference>
<dbReference type="GO" id="GO:0016491">
    <property type="term" value="F:oxidoreductase activity"/>
    <property type="evidence" value="ECO:0007669"/>
    <property type="project" value="InterPro"/>
</dbReference>
<evidence type="ECO:0000256" key="2">
    <source>
        <dbReference type="ARBA" id="ARBA00022737"/>
    </source>
</evidence>
<proteinExistence type="predicted"/>
<feature type="chain" id="PRO_5033826604" evidence="6">
    <location>
        <begin position="23"/>
        <end position="776"/>
    </location>
</feature>
<keyword evidence="2" id="KW-0677">Repeat</keyword>
<dbReference type="OrthoDB" id="6132182at2759"/>
<dbReference type="GO" id="GO:0005576">
    <property type="term" value="C:extracellular region"/>
    <property type="evidence" value="ECO:0007669"/>
    <property type="project" value="InterPro"/>
</dbReference>
<reference evidence="9 10" key="1">
    <citation type="submission" date="2019-03" db="EMBL/GenBank/DDBJ databases">
        <authorList>
            <person name="Gaulin E."/>
            <person name="Dumas B."/>
        </authorList>
    </citation>
    <scope>NUCLEOTIDE SEQUENCE [LARGE SCALE GENOMIC DNA]</scope>
    <source>
        <strain evidence="9">CBS 568.67</strain>
    </source>
</reference>
<dbReference type="PRINTS" id="PR00092">
    <property type="entry name" value="TYROSINASE"/>
</dbReference>
<dbReference type="PANTHER" id="PTHR11474">
    <property type="entry name" value="TYROSINASE FAMILY MEMBER"/>
    <property type="match status" value="1"/>
</dbReference>
<evidence type="ECO:0000256" key="4">
    <source>
        <dbReference type="ARBA" id="ARBA00023157"/>
    </source>
</evidence>
<dbReference type="CDD" id="cd01100">
    <property type="entry name" value="APPLE_Factor_XI_like"/>
    <property type="match status" value="3"/>
</dbReference>
<protein>
    <submittedName>
        <fullName evidence="9">Aste57867_20756 protein</fullName>
    </submittedName>
</protein>
<dbReference type="SMART" id="SM00223">
    <property type="entry name" value="APPLE"/>
    <property type="match status" value="3"/>
</dbReference>
<dbReference type="GO" id="GO:0046872">
    <property type="term" value="F:metal ion binding"/>
    <property type="evidence" value="ECO:0007669"/>
    <property type="project" value="UniProtKB-KW"/>
</dbReference>